<dbReference type="Proteomes" id="UP000295304">
    <property type="component" value="Unassembled WGS sequence"/>
</dbReference>
<protein>
    <submittedName>
        <fullName evidence="1">Nitrogen fixation protein NifQ</fullName>
    </submittedName>
</protein>
<evidence type="ECO:0000313" key="2">
    <source>
        <dbReference type="Proteomes" id="UP000295304"/>
    </source>
</evidence>
<dbReference type="InterPro" id="IPR006975">
    <property type="entry name" value="NifQ"/>
</dbReference>
<accession>A0A4R3J9P5</accession>
<dbReference type="Pfam" id="PF04891">
    <property type="entry name" value="NifQ"/>
    <property type="match status" value="1"/>
</dbReference>
<gene>
    <name evidence="1" type="ORF">EDD55_107145</name>
</gene>
<dbReference type="GO" id="GO:0009399">
    <property type="term" value="P:nitrogen fixation"/>
    <property type="evidence" value="ECO:0007669"/>
    <property type="project" value="InterPro"/>
</dbReference>
<evidence type="ECO:0000313" key="1">
    <source>
        <dbReference type="EMBL" id="TCS61736.1"/>
    </source>
</evidence>
<dbReference type="EMBL" id="SLZW01000007">
    <property type="protein sequence ID" value="TCS61736.1"/>
    <property type="molecule type" value="Genomic_DNA"/>
</dbReference>
<name>A0A4R3J9P5_9PROT</name>
<dbReference type="GO" id="GO:0030151">
    <property type="term" value="F:molybdenum ion binding"/>
    <property type="evidence" value="ECO:0007669"/>
    <property type="project" value="InterPro"/>
</dbReference>
<reference evidence="1 2" key="1">
    <citation type="submission" date="2019-03" db="EMBL/GenBank/DDBJ databases">
        <title>Genomic Encyclopedia of Type Strains, Phase IV (KMG-IV): sequencing the most valuable type-strain genomes for metagenomic binning, comparative biology and taxonomic classification.</title>
        <authorList>
            <person name="Goeker M."/>
        </authorList>
    </citation>
    <scope>NUCLEOTIDE SEQUENCE [LARGE SCALE GENOMIC DNA]</scope>
    <source>
        <strain evidence="1 2">DSM 101688</strain>
    </source>
</reference>
<proteinExistence type="predicted"/>
<dbReference type="AlphaFoldDB" id="A0A4R3J9P5"/>
<keyword evidence="2" id="KW-1185">Reference proteome</keyword>
<comment type="caution">
    <text evidence="1">The sequence shown here is derived from an EMBL/GenBank/DDBJ whole genome shotgun (WGS) entry which is preliminary data.</text>
</comment>
<organism evidence="1 2">
    <name type="scientific">Varunaivibrio sulfuroxidans</name>
    <dbReference type="NCBI Taxonomy" id="1773489"/>
    <lineage>
        <taxon>Bacteria</taxon>
        <taxon>Pseudomonadati</taxon>
        <taxon>Pseudomonadota</taxon>
        <taxon>Alphaproteobacteria</taxon>
        <taxon>Rhodospirillales</taxon>
        <taxon>Magnetovibrionaceae</taxon>
        <taxon>Varunaivibrio</taxon>
    </lineage>
</organism>
<dbReference type="RefSeq" id="WP_132939440.1">
    <property type="nucleotide sequence ID" value="NZ_CP119676.1"/>
</dbReference>
<dbReference type="OrthoDB" id="192277at2"/>
<sequence length="190" mass="21981">MKSPKIRFNQSRRRFLARHGVHGRENVELIVSMLLSARAKEGVLSGWMGLPAGDFAALTRYYFRRLPVQGGIRRGAPYPDGRMPEWDDLYRLLVNNRGPKDRSGRWLARIVCNACMGQNHLWQDLGLWSRGELTRLMYGAFPALARRNVHDMKWKKFLYKQLCQMEGVYICRAPSCDVCVDYPVCFGPEQ</sequence>